<keyword evidence="5" id="KW-0694">RNA-binding</keyword>
<organism evidence="6 7">
    <name type="scientific">Actinocorallia libanotica</name>
    <dbReference type="NCBI Taxonomy" id="46162"/>
    <lineage>
        <taxon>Bacteria</taxon>
        <taxon>Bacillati</taxon>
        <taxon>Actinomycetota</taxon>
        <taxon>Actinomycetes</taxon>
        <taxon>Streptosporangiales</taxon>
        <taxon>Thermomonosporaceae</taxon>
        <taxon>Actinocorallia</taxon>
    </lineage>
</organism>
<evidence type="ECO:0000256" key="5">
    <source>
        <dbReference type="HAMAP-Rule" id="MF_01302"/>
    </source>
</evidence>
<keyword evidence="5" id="KW-0699">rRNA-binding</keyword>
<comment type="similarity">
    <text evidence="1 5">Belongs to the universal ribosomal protein uS8 family.</text>
</comment>
<dbReference type="PANTHER" id="PTHR11758">
    <property type="entry name" value="40S RIBOSOMAL PROTEIN S15A"/>
    <property type="match status" value="1"/>
</dbReference>
<protein>
    <recommendedName>
        <fullName evidence="4 5">Small ribosomal subunit protein uS8</fullName>
    </recommendedName>
</protein>
<comment type="subunit">
    <text evidence="5">Part of the 30S ribosomal subunit. Contacts proteins S5 and S12.</text>
</comment>
<dbReference type="EMBL" id="BAAAHH010000024">
    <property type="protein sequence ID" value="GAA0960384.1"/>
    <property type="molecule type" value="Genomic_DNA"/>
</dbReference>
<dbReference type="NCBIfam" id="NF001109">
    <property type="entry name" value="PRK00136.1"/>
    <property type="match status" value="1"/>
</dbReference>
<evidence type="ECO:0000256" key="4">
    <source>
        <dbReference type="ARBA" id="ARBA00035258"/>
    </source>
</evidence>
<reference evidence="6 7" key="1">
    <citation type="journal article" date="2019" name="Int. J. Syst. Evol. Microbiol.">
        <title>The Global Catalogue of Microorganisms (GCM) 10K type strain sequencing project: providing services to taxonomists for standard genome sequencing and annotation.</title>
        <authorList>
            <consortium name="The Broad Institute Genomics Platform"/>
            <consortium name="The Broad Institute Genome Sequencing Center for Infectious Disease"/>
            <person name="Wu L."/>
            <person name="Ma J."/>
        </authorList>
    </citation>
    <scope>NUCLEOTIDE SEQUENCE [LARGE SCALE GENOMIC DNA]</scope>
    <source>
        <strain evidence="6 7">JCM 10696</strain>
    </source>
</reference>
<dbReference type="Gene3D" id="3.30.1490.10">
    <property type="match status" value="1"/>
</dbReference>
<keyword evidence="3 5" id="KW-0687">Ribonucleoprotein</keyword>
<dbReference type="InterPro" id="IPR035987">
    <property type="entry name" value="Ribosomal_uS8_sf"/>
</dbReference>
<comment type="caution">
    <text evidence="6">The sequence shown here is derived from an EMBL/GenBank/DDBJ whole genome shotgun (WGS) entry which is preliminary data.</text>
</comment>
<evidence type="ECO:0000256" key="1">
    <source>
        <dbReference type="ARBA" id="ARBA00006471"/>
    </source>
</evidence>
<evidence type="ECO:0000256" key="2">
    <source>
        <dbReference type="ARBA" id="ARBA00022980"/>
    </source>
</evidence>
<evidence type="ECO:0000256" key="3">
    <source>
        <dbReference type="ARBA" id="ARBA00023274"/>
    </source>
</evidence>
<comment type="function">
    <text evidence="5">One of the primary rRNA binding proteins, it binds directly to 16S rRNA central domain where it helps coordinate assembly of the platform of the 30S subunit.</text>
</comment>
<dbReference type="Gene3D" id="3.30.1370.30">
    <property type="match status" value="1"/>
</dbReference>
<keyword evidence="2 5" id="KW-0689">Ribosomal protein</keyword>
<dbReference type="Pfam" id="PF00410">
    <property type="entry name" value="Ribosomal_S8"/>
    <property type="match status" value="1"/>
</dbReference>
<proteinExistence type="inferred from homology"/>
<dbReference type="SUPFAM" id="SSF56047">
    <property type="entry name" value="Ribosomal protein S8"/>
    <property type="match status" value="1"/>
</dbReference>
<dbReference type="HAMAP" id="MF_01302_B">
    <property type="entry name" value="Ribosomal_uS8_B"/>
    <property type="match status" value="1"/>
</dbReference>
<name>A0ABN1RN39_9ACTN</name>
<keyword evidence="7" id="KW-1185">Reference proteome</keyword>
<sequence>MTTLKVRRVPVPVQGAPGQLETAVRKGQQAMTMTDPIADMLTRLRNANSAYHDTVGMPYSKIKAHISEILQQEGYISGWHVEDAEVGKKLVIDLKFGPTRERSIAGIKRVSKPGLRVYAKKDNLPKVLGGLGVAIISTSSGLMTDKQAGKRGVGGEVLAYVW</sequence>
<gene>
    <name evidence="5 6" type="primary">rpsH</name>
    <name evidence="6" type="ORF">GCM10009550_51400</name>
</gene>
<dbReference type="GO" id="GO:0005840">
    <property type="term" value="C:ribosome"/>
    <property type="evidence" value="ECO:0007669"/>
    <property type="project" value="UniProtKB-KW"/>
</dbReference>
<evidence type="ECO:0000313" key="7">
    <source>
        <dbReference type="Proteomes" id="UP001500665"/>
    </source>
</evidence>
<dbReference type="Proteomes" id="UP001500665">
    <property type="component" value="Unassembled WGS sequence"/>
</dbReference>
<dbReference type="InterPro" id="IPR000630">
    <property type="entry name" value="Ribosomal_uS8"/>
</dbReference>
<evidence type="ECO:0000313" key="6">
    <source>
        <dbReference type="EMBL" id="GAA0960384.1"/>
    </source>
</evidence>
<accession>A0ABN1RN39</accession>